<evidence type="ECO:0000313" key="3">
    <source>
        <dbReference type="EMBL" id="KTB47177.1"/>
    </source>
</evidence>
<dbReference type="Proteomes" id="UP000054988">
    <property type="component" value="Unassembled WGS sequence"/>
</dbReference>
<dbReference type="AlphaFoldDB" id="A0A0W0GF47"/>
<dbReference type="InterPro" id="IPR011009">
    <property type="entry name" value="Kinase-like_dom_sf"/>
</dbReference>
<organism evidence="3 4">
    <name type="scientific">Moniliophthora roreri</name>
    <name type="common">Frosty pod rot fungus</name>
    <name type="synonym">Monilia roreri</name>
    <dbReference type="NCBI Taxonomy" id="221103"/>
    <lineage>
        <taxon>Eukaryota</taxon>
        <taxon>Fungi</taxon>
        <taxon>Dikarya</taxon>
        <taxon>Basidiomycota</taxon>
        <taxon>Agaricomycotina</taxon>
        <taxon>Agaricomycetes</taxon>
        <taxon>Agaricomycetidae</taxon>
        <taxon>Agaricales</taxon>
        <taxon>Marasmiineae</taxon>
        <taxon>Marasmiaceae</taxon>
        <taxon>Moniliophthora</taxon>
    </lineage>
</organism>
<evidence type="ECO:0000256" key="1">
    <source>
        <dbReference type="SAM" id="MobiDB-lite"/>
    </source>
</evidence>
<feature type="domain" description="Protein kinase" evidence="2">
    <location>
        <begin position="1"/>
        <end position="159"/>
    </location>
</feature>
<dbReference type="SUPFAM" id="SSF56112">
    <property type="entry name" value="Protein kinase-like (PK-like)"/>
    <property type="match status" value="1"/>
</dbReference>
<feature type="region of interest" description="Disordered" evidence="1">
    <location>
        <begin position="265"/>
        <end position="296"/>
    </location>
</feature>
<name>A0A0W0GF47_MONRR</name>
<accession>A0A0W0GF47</accession>
<reference evidence="3 4" key="1">
    <citation type="submission" date="2015-12" db="EMBL/GenBank/DDBJ databases">
        <title>Draft genome sequence of Moniliophthora roreri, the causal agent of frosty pod rot of cacao.</title>
        <authorList>
            <person name="Aime M.C."/>
            <person name="Diaz-Valderrama J.R."/>
            <person name="Kijpornyongpan T."/>
            <person name="Phillips-Mora W."/>
        </authorList>
    </citation>
    <scope>NUCLEOTIDE SEQUENCE [LARGE SCALE GENOMIC DNA]</scope>
    <source>
        <strain evidence="3 4">MCA 2952</strain>
    </source>
</reference>
<dbReference type="InterPro" id="IPR000719">
    <property type="entry name" value="Prot_kinase_dom"/>
</dbReference>
<evidence type="ECO:0000259" key="2">
    <source>
        <dbReference type="PROSITE" id="PS50011"/>
    </source>
</evidence>
<sequence>MVHRDISTGNLLVSEVDGELRCKITDLEYAKKVGASSQSPQDIKTGTPYFMALEIWMGYYLFPSQEPTDSDSDSDSESDDENFVSMLKRRGARPDTRAPVQYNFLHDLESLFWILMYFLLIMHPVNGKVEADSEDMSNNVNELVISHRMHTFHELFPSFSNFDFGSRIEFLKGNKNVQSRYKSSVPKQFVVTMQFAIRVSKQLRVEYQRVEALPELTADKFSAKPYKRLRSYATKLAGSEEEGVWLGDMFDMSEHVVPNVERTIQEDGGVSKKRAAEEVTGDLSIREGKRSRQSKK</sequence>
<gene>
    <name evidence="3" type="ORF">WG66_245</name>
</gene>
<dbReference type="PROSITE" id="PS50011">
    <property type="entry name" value="PROTEIN_KINASE_DOM"/>
    <property type="match status" value="1"/>
</dbReference>
<proteinExistence type="predicted"/>
<dbReference type="Pfam" id="PF17667">
    <property type="entry name" value="Pkinase_fungal"/>
    <property type="match status" value="1"/>
</dbReference>
<comment type="caution">
    <text evidence="3">The sequence shown here is derived from an EMBL/GenBank/DDBJ whole genome shotgun (WGS) entry which is preliminary data.</text>
</comment>
<dbReference type="EMBL" id="LATX01000101">
    <property type="protein sequence ID" value="KTB47177.1"/>
    <property type="molecule type" value="Genomic_DNA"/>
</dbReference>
<dbReference type="Gene3D" id="1.10.510.10">
    <property type="entry name" value="Transferase(Phosphotransferase) domain 1"/>
    <property type="match status" value="1"/>
</dbReference>
<dbReference type="GO" id="GO:0004672">
    <property type="term" value="F:protein kinase activity"/>
    <property type="evidence" value="ECO:0007669"/>
    <property type="project" value="InterPro"/>
</dbReference>
<dbReference type="PROSITE" id="PS00109">
    <property type="entry name" value="PROTEIN_KINASE_TYR"/>
    <property type="match status" value="1"/>
</dbReference>
<protein>
    <recommendedName>
        <fullName evidence="2">Protein kinase domain-containing protein</fullName>
    </recommendedName>
</protein>
<dbReference type="InterPro" id="IPR040976">
    <property type="entry name" value="Pkinase_fungal"/>
</dbReference>
<dbReference type="InterPro" id="IPR008266">
    <property type="entry name" value="Tyr_kinase_AS"/>
</dbReference>
<dbReference type="GO" id="GO:0005524">
    <property type="term" value="F:ATP binding"/>
    <property type="evidence" value="ECO:0007669"/>
    <property type="project" value="InterPro"/>
</dbReference>
<evidence type="ECO:0000313" key="4">
    <source>
        <dbReference type="Proteomes" id="UP000054988"/>
    </source>
</evidence>